<evidence type="ECO:0000313" key="1">
    <source>
        <dbReference type="EMBL" id="KAJ8685984.1"/>
    </source>
</evidence>
<proteinExistence type="predicted"/>
<organism evidence="1 2">
    <name type="scientific">Eretmocerus hayati</name>
    <dbReference type="NCBI Taxonomy" id="131215"/>
    <lineage>
        <taxon>Eukaryota</taxon>
        <taxon>Metazoa</taxon>
        <taxon>Ecdysozoa</taxon>
        <taxon>Arthropoda</taxon>
        <taxon>Hexapoda</taxon>
        <taxon>Insecta</taxon>
        <taxon>Pterygota</taxon>
        <taxon>Neoptera</taxon>
        <taxon>Endopterygota</taxon>
        <taxon>Hymenoptera</taxon>
        <taxon>Apocrita</taxon>
        <taxon>Proctotrupomorpha</taxon>
        <taxon>Chalcidoidea</taxon>
        <taxon>Aphelinidae</taxon>
        <taxon>Aphelininae</taxon>
        <taxon>Eretmocerus</taxon>
    </lineage>
</organism>
<keyword evidence="2" id="KW-1185">Reference proteome</keyword>
<dbReference type="EMBL" id="CM056741">
    <property type="protein sequence ID" value="KAJ8685984.1"/>
    <property type="molecule type" value="Genomic_DNA"/>
</dbReference>
<sequence>MPSYCIVEVPEALGNPLWSSPMIIVPPHYFLLKSDDGGQYVKYLKPPEGPERTGLLKDLIQDHPCAQAPSDWDVIKVNLKSVANSYEQAQLEALTYAKKALTAYKRKQNAQAKTKKSASIEMTSINSFIQETLPMVSPTSSASSQNFNETSTCSISQDPSANSLLVHEIPQVQQQCTVEYSVAQQILDVPNLEVVLTETATSMARKSQGLSIIGEYPEMSLHSAYSTTSSLTNPLLNNGMDSLVTKQDLEEMGDSMIVKMRHEVEKCLNDYYDKKCRKELQNVTSNLQEIKNITMKSVPVVQLSDSIPLEELKIKFNLKLPMVTGKRLIDFGNLLEKNVGDFRTKIKKHIMATTSSKLDLMDSLRLVIRKFLGKKHYTHYTLLRDLVVIKWFLKRLNCTSA</sequence>
<name>A0ACC2PTN5_9HYME</name>
<evidence type="ECO:0000313" key="2">
    <source>
        <dbReference type="Proteomes" id="UP001239111"/>
    </source>
</evidence>
<gene>
    <name evidence="1" type="ORF">QAD02_021777</name>
</gene>
<comment type="caution">
    <text evidence="1">The sequence shown here is derived from an EMBL/GenBank/DDBJ whole genome shotgun (WGS) entry which is preliminary data.</text>
</comment>
<protein>
    <submittedName>
        <fullName evidence="1">Uncharacterized protein</fullName>
    </submittedName>
</protein>
<accession>A0ACC2PTN5</accession>
<dbReference type="Proteomes" id="UP001239111">
    <property type="component" value="Chromosome 1"/>
</dbReference>
<reference evidence="1" key="1">
    <citation type="submission" date="2023-04" db="EMBL/GenBank/DDBJ databases">
        <title>A chromosome-level genome assembly of the parasitoid wasp Eretmocerus hayati.</title>
        <authorList>
            <person name="Zhong Y."/>
            <person name="Liu S."/>
            <person name="Liu Y."/>
        </authorList>
    </citation>
    <scope>NUCLEOTIDE SEQUENCE</scope>
    <source>
        <strain evidence="1">ZJU_SS_LIU_2023</strain>
    </source>
</reference>